<name>A0ABQ9XYW0_9EUKA</name>
<evidence type="ECO:0000256" key="1">
    <source>
        <dbReference type="SAM" id="MobiDB-lite"/>
    </source>
</evidence>
<dbReference type="EMBL" id="JARBJD010000053">
    <property type="protein sequence ID" value="KAK2956670.1"/>
    <property type="molecule type" value="Genomic_DNA"/>
</dbReference>
<evidence type="ECO:0000313" key="2">
    <source>
        <dbReference type="EMBL" id="KAK2956670.1"/>
    </source>
</evidence>
<organism evidence="2 3">
    <name type="scientific">Blattamonas nauphoetae</name>
    <dbReference type="NCBI Taxonomy" id="2049346"/>
    <lineage>
        <taxon>Eukaryota</taxon>
        <taxon>Metamonada</taxon>
        <taxon>Preaxostyla</taxon>
        <taxon>Oxymonadida</taxon>
        <taxon>Blattamonas</taxon>
    </lineage>
</organism>
<evidence type="ECO:0000313" key="3">
    <source>
        <dbReference type="Proteomes" id="UP001281761"/>
    </source>
</evidence>
<keyword evidence="3" id="KW-1185">Reference proteome</keyword>
<accession>A0ABQ9XYW0</accession>
<feature type="region of interest" description="Disordered" evidence="1">
    <location>
        <begin position="243"/>
        <end position="305"/>
    </location>
</feature>
<protein>
    <submittedName>
        <fullName evidence="2">Uncharacterized protein</fullName>
    </submittedName>
</protein>
<feature type="compositionally biased region" description="Polar residues" evidence="1">
    <location>
        <begin position="243"/>
        <end position="257"/>
    </location>
</feature>
<gene>
    <name evidence="2" type="ORF">BLNAU_8304</name>
</gene>
<sequence length="305" mass="35010">MTRQSPPSILSLQEYFHQCPFGIADIKKDYFNQNFKDRVRVKWTGIIKSRDPTYLSILCPLSDSHLKPFIAKFPQNAFQSYQQPTLGSQCTFEGNLTDIDVDGQTVTLSTLSEQPSHLPLSKITFRAFHEIFFTFDADDCVRLCNSVWKDEPHFFELIQIIDITQTGNYSTIYSFQPFPSDSTPPPCVIQQCRLQVNSTEKDQFDKARRASGSNPLPVVMKLTSRNERDHTHQFEFLSFFSTISTPHRPPTQTLPINPQTRPTYPQPKTQPTSQQQSGARQSVRPRRPPTTPSSTQQPQNIYQPY</sequence>
<proteinExistence type="predicted"/>
<reference evidence="2 3" key="1">
    <citation type="journal article" date="2022" name="bioRxiv">
        <title>Genomics of Preaxostyla Flagellates Illuminates Evolutionary Transitions and the Path Towards Mitochondrial Loss.</title>
        <authorList>
            <person name="Novak L.V.F."/>
            <person name="Treitli S.C."/>
            <person name="Pyrih J."/>
            <person name="Halakuc P."/>
            <person name="Pipaliya S.V."/>
            <person name="Vacek V."/>
            <person name="Brzon O."/>
            <person name="Soukal P."/>
            <person name="Eme L."/>
            <person name="Dacks J.B."/>
            <person name="Karnkowska A."/>
            <person name="Elias M."/>
            <person name="Hampl V."/>
        </authorList>
    </citation>
    <scope>NUCLEOTIDE SEQUENCE [LARGE SCALE GENOMIC DNA]</scope>
    <source>
        <strain evidence="2">NAU3</strain>
        <tissue evidence="2">Gut</tissue>
    </source>
</reference>
<comment type="caution">
    <text evidence="2">The sequence shown here is derived from an EMBL/GenBank/DDBJ whole genome shotgun (WGS) entry which is preliminary data.</text>
</comment>
<feature type="compositionally biased region" description="Low complexity" evidence="1">
    <location>
        <begin position="258"/>
        <end position="282"/>
    </location>
</feature>
<dbReference type="Proteomes" id="UP001281761">
    <property type="component" value="Unassembled WGS sequence"/>
</dbReference>